<dbReference type="PANTHER" id="PTHR38370">
    <property type="entry name" value="BETA-1,4-XYLOSIDASE"/>
    <property type="match status" value="1"/>
</dbReference>
<accession>A0A328D5B6</accession>
<protein>
    <submittedName>
        <fullName evidence="2">Uncharacterized protein</fullName>
    </submittedName>
</protein>
<gene>
    <name evidence="2" type="ORF">DM860_003171</name>
</gene>
<reference evidence="2 3" key="1">
    <citation type="submission" date="2018-06" db="EMBL/GenBank/DDBJ databases">
        <title>The Genome of Cuscuta australis (Dodder) Provides Insight into the Evolution of Plant Parasitism.</title>
        <authorList>
            <person name="Liu H."/>
        </authorList>
    </citation>
    <scope>NUCLEOTIDE SEQUENCE [LARGE SCALE GENOMIC DNA]</scope>
    <source>
        <strain evidence="3">cv. Yunnan</strain>
        <tissue evidence="2">Vines</tissue>
    </source>
</reference>
<feature type="region of interest" description="Disordered" evidence="1">
    <location>
        <begin position="74"/>
        <end position="120"/>
    </location>
</feature>
<proteinExistence type="predicted"/>
<name>A0A328D5B6_9ASTE</name>
<evidence type="ECO:0000313" key="2">
    <source>
        <dbReference type="EMBL" id="RAL39638.1"/>
    </source>
</evidence>
<feature type="compositionally biased region" description="Low complexity" evidence="1">
    <location>
        <begin position="79"/>
        <end position="99"/>
    </location>
</feature>
<feature type="compositionally biased region" description="Polar residues" evidence="1">
    <location>
        <begin position="100"/>
        <end position="120"/>
    </location>
</feature>
<comment type="caution">
    <text evidence="2">The sequence shown here is derived from an EMBL/GenBank/DDBJ whole genome shotgun (WGS) entry which is preliminary data.</text>
</comment>
<organism evidence="2 3">
    <name type="scientific">Cuscuta australis</name>
    <dbReference type="NCBI Taxonomy" id="267555"/>
    <lineage>
        <taxon>Eukaryota</taxon>
        <taxon>Viridiplantae</taxon>
        <taxon>Streptophyta</taxon>
        <taxon>Embryophyta</taxon>
        <taxon>Tracheophyta</taxon>
        <taxon>Spermatophyta</taxon>
        <taxon>Magnoliopsida</taxon>
        <taxon>eudicotyledons</taxon>
        <taxon>Gunneridae</taxon>
        <taxon>Pentapetalae</taxon>
        <taxon>asterids</taxon>
        <taxon>lamiids</taxon>
        <taxon>Solanales</taxon>
        <taxon>Convolvulaceae</taxon>
        <taxon>Cuscuteae</taxon>
        <taxon>Cuscuta</taxon>
        <taxon>Cuscuta subgen. Grammica</taxon>
        <taxon>Cuscuta sect. Cleistogrammica</taxon>
    </lineage>
</organism>
<evidence type="ECO:0000313" key="3">
    <source>
        <dbReference type="Proteomes" id="UP000249390"/>
    </source>
</evidence>
<evidence type="ECO:0000256" key="1">
    <source>
        <dbReference type="SAM" id="MobiDB-lite"/>
    </source>
</evidence>
<dbReference type="EMBL" id="NQVE01000200">
    <property type="protein sequence ID" value="RAL39638.1"/>
    <property type="molecule type" value="Genomic_DNA"/>
</dbReference>
<dbReference type="Proteomes" id="UP000249390">
    <property type="component" value="Unassembled WGS sequence"/>
</dbReference>
<dbReference type="AlphaFoldDB" id="A0A328D5B6"/>
<keyword evidence="3" id="KW-1185">Reference proteome</keyword>
<sequence>MEGLIPYLVHALKKQRPPHHHALGRCLSDASNRSYHLLVGSDSPDGSSRRRIQISDDFRDRFSDQRSPRNVIRTFSNRAAAGSMTPTAAAAAASMASSGLSRTSGHQASFSIATTVNRRR</sequence>
<dbReference type="PANTHER" id="PTHR38370:SF1">
    <property type="entry name" value="BETA-1,4-XYLOSIDASE"/>
    <property type="match status" value="1"/>
</dbReference>